<comment type="caution">
    <text evidence="2">The sequence shown here is derived from an EMBL/GenBank/DDBJ whole genome shotgun (WGS) entry which is preliminary data.</text>
</comment>
<dbReference type="EMBL" id="JAJAQC010000008">
    <property type="protein sequence ID" value="MDA0563968.1"/>
    <property type="molecule type" value="Genomic_DNA"/>
</dbReference>
<name>A0A9X3SCQ5_9ACTN</name>
<reference evidence="2" key="1">
    <citation type="submission" date="2021-10" db="EMBL/GenBank/DDBJ databases">
        <title>Streptomonospora sp. nov., isolated from mangrove soil.</title>
        <authorList>
            <person name="Chen X."/>
            <person name="Ge X."/>
            <person name="Liu W."/>
        </authorList>
    </citation>
    <scope>NUCLEOTIDE SEQUENCE</scope>
    <source>
        <strain evidence="2">S1-112</strain>
    </source>
</reference>
<proteinExistence type="predicted"/>
<dbReference type="RefSeq" id="WP_270071258.1">
    <property type="nucleotide sequence ID" value="NZ_JAJAQC010000008.1"/>
</dbReference>
<evidence type="ECO:0000313" key="2">
    <source>
        <dbReference type="EMBL" id="MDA0563968.1"/>
    </source>
</evidence>
<feature type="region of interest" description="Disordered" evidence="1">
    <location>
        <begin position="153"/>
        <end position="215"/>
    </location>
</feature>
<keyword evidence="3" id="KW-1185">Reference proteome</keyword>
<evidence type="ECO:0000313" key="3">
    <source>
        <dbReference type="Proteomes" id="UP001140076"/>
    </source>
</evidence>
<feature type="region of interest" description="Disordered" evidence="1">
    <location>
        <begin position="118"/>
        <end position="140"/>
    </location>
</feature>
<accession>A0A9X3SCQ5</accession>
<dbReference type="AlphaFoldDB" id="A0A9X3SCQ5"/>
<evidence type="ECO:0000256" key="1">
    <source>
        <dbReference type="SAM" id="MobiDB-lite"/>
    </source>
</evidence>
<feature type="compositionally biased region" description="Basic residues" evidence="1">
    <location>
        <begin position="205"/>
        <end position="215"/>
    </location>
</feature>
<dbReference type="Proteomes" id="UP001140076">
    <property type="component" value="Unassembled WGS sequence"/>
</dbReference>
<protein>
    <submittedName>
        <fullName evidence="2">Uncharacterized protein</fullName>
    </submittedName>
</protein>
<organism evidence="2 3">
    <name type="scientific">Streptomonospora mangrovi</name>
    <dbReference type="NCBI Taxonomy" id="2883123"/>
    <lineage>
        <taxon>Bacteria</taxon>
        <taxon>Bacillati</taxon>
        <taxon>Actinomycetota</taxon>
        <taxon>Actinomycetes</taxon>
        <taxon>Streptosporangiales</taxon>
        <taxon>Nocardiopsidaceae</taxon>
        <taxon>Streptomonospora</taxon>
    </lineage>
</organism>
<sequence>MAFDIEFPPLSADAKTWFPWAEHKHGMIRGQLNVDVEQAVAALRDWARERAALVDLLPELDRPAAAGVPPQAAADRARHAAEIREKWARLDPEQVGGYATADRMNPAVAVRFLAGSTQAAHRRGHDTHTALSRGTRRVREGVAEMRDLRQRITASLAGGTDSAPPAPEQEEGRSAAVATTRADRPRRWRLTKGAARHSPSAARRREQRKPGRGLS</sequence>
<gene>
    <name evidence="2" type="ORF">LG943_06455</name>
</gene>